<comment type="caution">
    <text evidence="6">The sequence shown here is derived from an EMBL/GenBank/DDBJ whole genome shotgun (WGS) entry which is preliminary data.</text>
</comment>
<dbReference type="InterPro" id="IPR043128">
    <property type="entry name" value="Rev_trsase/Diguanyl_cyclase"/>
</dbReference>
<dbReference type="Pfam" id="PF00497">
    <property type="entry name" value="SBP_bac_3"/>
    <property type="match status" value="1"/>
</dbReference>
<feature type="transmembrane region" description="Helical" evidence="1">
    <location>
        <begin position="281"/>
        <end position="303"/>
    </location>
</feature>
<gene>
    <name evidence="6" type="ORF">GCM10011365_21010</name>
</gene>
<dbReference type="InterPro" id="IPR000014">
    <property type="entry name" value="PAS"/>
</dbReference>
<sequence>MRRILHIRKLFLFGFWLSSVALAQQQTTLTQTSDSSNNHVTASTALEKQHWTIGFFHAPPLGFLNEKNQPDGFIVDLLNHIAQQHKLNITWQYGEFPDLLNAAKLGAIDILPGLGFTKERARSLIYSNESFANVWGQVFLPINSKVESILDLNGKTVAMLNGGINGENFLRHCNQFEVSVQSVYSNSYDEVFNLLASGKADAVVANNVYGLYMAKKYDFFASNIMFNPFKVFITQNTDSHRAFLALYDRSLQEWKKDPDSFYYKTRQKWLDVASDKPLPQWLYYSLFSVLLVALGALIAAVLYHHKFHKSTAVIMAQRKQLRQIINHMPHLIFLHNNQGDVLLINHSASEFFGLAIMDTGPLNIYQFVAQNQKYKGLIENDSASNIVYNDVKVVNDQEQMRNLMVSKTWLSDDTGKSRLLLTVAVDMTDIRNFEHQIKHLVEHDELTGLANINLIRQHLQQGIDECADKSCHGALLFIDIDHFKTLNDAQGHRLGDIILKTVAERLSNLARTNDLVGRLSSNVFLVHLSNLNENAEMAQNKAVKCAEVICERISEPIVYHNKTYHVTACIGLSLYPRDGNRVSLLLQRADTALYEAKNRGRSRIRVFHQYMEQAVKERHTLETDIHQALKNDDIKLVYQPIVTFSENNCNGWEALARWQHPKRGLLMPDTFIPIIEQSSLMPEFGYWVFERVCQTIQQHHTSHSGQSFYISANLSVSQLKDRRFIDNISRLINQYAIKPGMLELEITESIAMYESKQAADILNQLKLMGIRIAIDDFGTGYSSFTQLKQLPIDKIKIDQSFIEDVPNNTEHTAMIKSIIAMARAIQLDVVAEGVETRSQYEFLQSLDCDFYQGFYFAKPSSQLRFKS</sequence>
<dbReference type="Gene3D" id="3.30.450.20">
    <property type="entry name" value="PAS domain"/>
    <property type="match status" value="1"/>
</dbReference>
<dbReference type="RefSeq" id="WP_188365701.1">
    <property type="nucleotide sequence ID" value="NZ_BAABJF010000006.1"/>
</dbReference>
<dbReference type="EMBL" id="BMEO01000010">
    <property type="protein sequence ID" value="GGF99534.1"/>
    <property type="molecule type" value="Genomic_DNA"/>
</dbReference>
<feature type="domain" description="EAL" evidence="4">
    <location>
        <begin position="618"/>
        <end position="867"/>
    </location>
</feature>
<feature type="signal peptide" evidence="2">
    <location>
        <begin position="1"/>
        <end position="23"/>
    </location>
</feature>
<dbReference type="PROSITE" id="PS50112">
    <property type="entry name" value="PAS"/>
    <property type="match status" value="1"/>
</dbReference>
<dbReference type="InterPro" id="IPR035919">
    <property type="entry name" value="EAL_sf"/>
</dbReference>
<feature type="domain" description="PAS" evidence="3">
    <location>
        <begin position="317"/>
        <end position="354"/>
    </location>
</feature>
<evidence type="ECO:0008006" key="8">
    <source>
        <dbReference type="Google" id="ProtNLM"/>
    </source>
</evidence>
<keyword evidence="1" id="KW-0472">Membrane</keyword>
<dbReference type="PROSITE" id="PS50883">
    <property type="entry name" value="EAL"/>
    <property type="match status" value="1"/>
</dbReference>
<dbReference type="Pfam" id="PF00563">
    <property type="entry name" value="EAL"/>
    <property type="match status" value="1"/>
</dbReference>
<evidence type="ECO:0000256" key="1">
    <source>
        <dbReference type="SAM" id="Phobius"/>
    </source>
</evidence>
<dbReference type="SMART" id="SM00267">
    <property type="entry name" value="GGDEF"/>
    <property type="match status" value="1"/>
</dbReference>
<dbReference type="InterPro" id="IPR001633">
    <property type="entry name" value="EAL_dom"/>
</dbReference>
<dbReference type="InterPro" id="IPR029787">
    <property type="entry name" value="Nucleotide_cyclase"/>
</dbReference>
<keyword evidence="1" id="KW-0812">Transmembrane</keyword>
<protein>
    <recommendedName>
        <fullName evidence="8">Periplasmic sensor diguanylate cyclase/phosphodiesterase</fullName>
    </recommendedName>
</protein>
<evidence type="ECO:0000259" key="4">
    <source>
        <dbReference type="PROSITE" id="PS50883"/>
    </source>
</evidence>
<dbReference type="Gene3D" id="3.40.190.10">
    <property type="entry name" value="Periplasmic binding protein-like II"/>
    <property type="match status" value="2"/>
</dbReference>
<evidence type="ECO:0000259" key="5">
    <source>
        <dbReference type="PROSITE" id="PS50887"/>
    </source>
</evidence>
<evidence type="ECO:0000313" key="7">
    <source>
        <dbReference type="Proteomes" id="UP000605253"/>
    </source>
</evidence>
<reference evidence="6" key="1">
    <citation type="journal article" date="2014" name="Int. J. Syst. Evol. Microbiol.">
        <title>Complete genome sequence of Corynebacterium casei LMG S-19264T (=DSM 44701T), isolated from a smear-ripened cheese.</title>
        <authorList>
            <consortium name="US DOE Joint Genome Institute (JGI-PGF)"/>
            <person name="Walter F."/>
            <person name="Albersmeier A."/>
            <person name="Kalinowski J."/>
            <person name="Ruckert C."/>
        </authorList>
    </citation>
    <scope>NUCLEOTIDE SEQUENCE</scope>
    <source>
        <strain evidence="6">CGMCC 1.12181</strain>
    </source>
</reference>
<name>A0A917FQE0_9GAMM</name>
<dbReference type="Proteomes" id="UP000605253">
    <property type="component" value="Unassembled WGS sequence"/>
</dbReference>
<dbReference type="NCBIfam" id="TIGR00229">
    <property type="entry name" value="sensory_box"/>
    <property type="match status" value="1"/>
</dbReference>
<dbReference type="Gene3D" id="3.30.70.270">
    <property type="match status" value="1"/>
</dbReference>
<accession>A0A917FQE0</accession>
<dbReference type="AlphaFoldDB" id="A0A917FQE0"/>
<keyword evidence="2" id="KW-0732">Signal</keyword>
<dbReference type="InterPro" id="IPR052155">
    <property type="entry name" value="Biofilm_reg_signaling"/>
</dbReference>
<keyword evidence="7" id="KW-1185">Reference proteome</keyword>
<organism evidence="6 7">
    <name type="scientific">Marinicella pacifica</name>
    <dbReference type="NCBI Taxonomy" id="1171543"/>
    <lineage>
        <taxon>Bacteria</taxon>
        <taxon>Pseudomonadati</taxon>
        <taxon>Pseudomonadota</taxon>
        <taxon>Gammaproteobacteria</taxon>
        <taxon>Lysobacterales</taxon>
        <taxon>Marinicellaceae</taxon>
        <taxon>Marinicella</taxon>
    </lineage>
</organism>
<dbReference type="SUPFAM" id="SSF141868">
    <property type="entry name" value="EAL domain-like"/>
    <property type="match status" value="1"/>
</dbReference>
<dbReference type="SUPFAM" id="SSF55073">
    <property type="entry name" value="Nucleotide cyclase"/>
    <property type="match status" value="1"/>
</dbReference>
<reference evidence="6" key="2">
    <citation type="submission" date="2020-09" db="EMBL/GenBank/DDBJ databases">
        <authorList>
            <person name="Sun Q."/>
            <person name="Zhou Y."/>
        </authorList>
    </citation>
    <scope>NUCLEOTIDE SEQUENCE</scope>
    <source>
        <strain evidence="6">CGMCC 1.12181</strain>
    </source>
</reference>
<dbReference type="Pfam" id="PF00990">
    <property type="entry name" value="GGDEF"/>
    <property type="match status" value="1"/>
</dbReference>
<dbReference type="CDD" id="cd01948">
    <property type="entry name" value="EAL"/>
    <property type="match status" value="1"/>
</dbReference>
<dbReference type="SUPFAM" id="SSF53850">
    <property type="entry name" value="Periplasmic binding protein-like II"/>
    <property type="match status" value="1"/>
</dbReference>
<evidence type="ECO:0000259" key="3">
    <source>
        <dbReference type="PROSITE" id="PS50112"/>
    </source>
</evidence>
<dbReference type="InterPro" id="IPR000160">
    <property type="entry name" value="GGDEF_dom"/>
</dbReference>
<feature type="chain" id="PRO_5037709670" description="Periplasmic sensor diguanylate cyclase/phosphodiesterase" evidence="2">
    <location>
        <begin position="24"/>
        <end position="867"/>
    </location>
</feature>
<evidence type="ECO:0000313" key="6">
    <source>
        <dbReference type="EMBL" id="GGF99534.1"/>
    </source>
</evidence>
<dbReference type="InterPro" id="IPR001638">
    <property type="entry name" value="Solute-binding_3/MltF_N"/>
</dbReference>
<evidence type="ECO:0000256" key="2">
    <source>
        <dbReference type="SAM" id="SignalP"/>
    </source>
</evidence>
<proteinExistence type="predicted"/>
<feature type="domain" description="GGDEF" evidence="5">
    <location>
        <begin position="471"/>
        <end position="609"/>
    </location>
</feature>
<dbReference type="PANTHER" id="PTHR44757">
    <property type="entry name" value="DIGUANYLATE CYCLASE DGCP"/>
    <property type="match status" value="1"/>
</dbReference>
<dbReference type="NCBIfam" id="TIGR00254">
    <property type="entry name" value="GGDEF"/>
    <property type="match status" value="1"/>
</dbReference>
<dbReference type="SUPFAM" id="SSF55785">
    <property type="entry name" value="PYP-like sensor domain (PAS domain)"/>
    <property type="match status" value="1"/>
</dbReference>
<keyword evidence="1" id="KW-1133">Transmembrane helix</keyword>
<dbReference type="Gene3D" id="3.20.20.450">
    <property type="entry name" value="EAL domain"/>
    <property type="match status" value="1"/>
</dbReference>
<dbReference type="InterPro" id="IPR035965">
    <property type="entry name" value="PAS-like_dom_sf"/>
</dbReference>
<dbReference type="SMART" id="SM00052">
    <property type="entry name" value="EAL"/>
    <property type="match status" value="1"/>
</dbReference>
<dbReference type="PANTHER" id="PTHR44757:SF2">
    <property type="entry name" value="BIOFILM ARCHITECTURE MAINTENANCE PROTEIN MBAA"/>
    <property type="match status" value="1"/>
</dbReference>
<dbReference type="PROSITE" id="PS50887">
    <property type="entry name" value="GGDEF"/>
    <property type="match status" value="1"/>
</dbReference>
<dbReference type="CDD" id="cd01949">
    <property type="entry name" value="GGDEF"/>
    <property type="match status" value="1"/>
</dbReference>
<dbReference type="SMART" id="SM00062">
    <property type="entry name" value="PBPb"/>
    <property type="match status" value="1"/>
</dbReference>